<evidence type="ECO:0000256" key="10">
    <source>
        <dbReference type="SAM" id="MobiDB-lite"/>
    </source>
</evidence>
<comment type="caution">
    <text evidence="13">The sequence shown here is derived from an EMBL/GenBank/DDBJ whole genome shotgun (WGS) entry which is preliminary data.</text>
</comment>
<keyword evidence="9 11" id="KW-0472">Membrane</keyword>
<evidence type="ECO:0000256" key="7">
    <source>
        <dbReference type="ARBA" id="ARBA00022927"/>
    </source>
</evidence>
<organism evidence="13 14">
    <name type="scientific">Helicobacter ibis</name>
    <dbReference type="NCBI Taxonomy" id="2962633"/>
    <lineage>
        <taxon>Bacteria</taxon>
        <taxon>Pseudomonadati</taxon>
        <taxon>Campylobacterota</taxon>
        <taxon>Epsilonproteobacteria</taxon>
        <taxon>Campylobacterales</taxon>
        <taxon>Helicobacteraceae</taxon>
        <taxon>Helicobacter</taxon>
    </lineage>
</organism>
<feature type="domain" description="TonB C-terminal" evidence="12">
    <location>
        <begin position="180"/>
        <end position="267"/>
    </location>
</feature>
<keyword evidence="4" id="KW-1003">Cell membrane</keyword>
<dbReference type="RefSeq" id="WP_271021311.1">
    <property type="nucleotide sequence ID" value="NZ_JAQHXR010000002.1"/>
</dbReference>
<evidence type="ECO:0000256" key="2">
    <source>
        <dbReference type="ARBA" id="ARBA00006555"/>
    </source>
</evidence>
<dbReference type="InterPro" id="IPR051045">
    <property type="entry name" value="TonB-dependent_transducer"/>
</dbReference>
<comment type="similarity">
    <text evidence="2">Belongs to the TonB family.</text>
</comment>
<feature type="compositionally biased region" description="Polar residues" evidence="10">
    <location>
        <begin position="63"/>
        <end position="73"/>
    </location>
</feature>
<evidence type="ECO:0000313" key="13">
    <source>
        <dbReference type="EMBL" id="MDA3969019.1"/>
    </source>
</evidence>
<feature type="compositionally biased region" description="Basic and acidic residues" evidence="10">
    <location>
        <begin position="78"/>
        <end position="117"/>
    </location>
</feature>
<evidence type="ECO:0000256" key="4">
    <source>
        <dbReference type="ARBA" id="ARBA00022475"/>
    </source>
</evidence>
<dbReference type="Gene3D" id="3.30.1150.10">
    <property type="match status" value="1"/>
</dbReference>
<dbReference type="Proteomes" id="UP001210261">
    <property type="component" value="Unassembled WGS sequence"/>
</dbReference>
<sequence>MKNNLISLFLSLLLHIIIFLLIFVQFRDTLYIPPKAGSKDGTTRISIKDFKFIPSEVKQTKNQLVENNINTPKPQKLAKQDSKQEVEKKEIKQEKKAIKDSKIKKQSEPQKEQERQIKQAQKQPANNELSKSLAQVQKPTQHRESPSIYSFGTNTKKEVLELYGDEIYSLNLDERKFIEDNLSSIGRITQRYLRYPQVAGRMGQSGYNVVEFYLYPNGDISDLKILKDSGYTMLDENSIHTIQIAYKDYPYPKVKTKIRIRVMYRLY</sequence>
<evidence type="ECO:0000256" key="9">
    <source>
        <dbReference type="ARBA" id="ARBA00023136"/>
    </source>
</evidence>
<accession>A0ABT4VE94</accession>
<feature type="region of interest" description="Disordered" evidence="10">
    <location>
        <begin position="63"/>
        <end position="150"/>
    </location>
</feature>
<keyword evidence="3" id="KW-0813">Transport</keyword>
<dbReference type="Pfam" id="PF03544">
    <property type="entry name" value="TonB_C"/>
    <property type="match status" value="1"/>
</dbReference>
<evidence type="ECO:0000256" key="8">
    <source>
        <dbReference type="ARBA" id="ARBA00022989"/>
    </source>
</evidence>
<evidence type="ECO:0000256" key="6">
    <source>
        <dbReference type="ARBA" id="ARBA00022692"/>
    </source>
</evidence>
<evidence type="ECO:0000256" key="3">
    <source>
        <dbReference type="ARBA" id="ARBA00022448"/>
    </source>
</evidence>
<dbReference type="InterPro" id="IPR006260">
    <property type="entry name" value="TonB/TolA_C"/>
</dbReference>
<evidence type="ECO:0000256" key="5">
    <source>
        <dbReference type="ARBA" id="ARBA00022519"/>
    </source>
</evidence>
<evidence type="ECO:0000256" key="1">
    <source>
        <dbReference type="ARBA" id="ARBA00004383"/>
    </source>
</evidence>
<dbReference type="SUPFAM" id="SSF74653">
    <property type="entry name" value="TolA/TonB C-terminal domain"/>
    <property type="match status" value="1"/>
</dbReference>
<proteinExistence type="inferred from homology"/>
<dbReference type="EMBL" id="JAQHXR010000002">
    <property type="protein sequence ID" value="MDA3969019.1"/>
    <property type="molecule type" value="Genomic_DNA"/>
</dbReference>
<dbReference type="NCBIfam" id="TIGR01352">
    <property type="entry name" value="tonB_Cterm"/>
    <property type="match status" value="1"/>
</dbReference>
<reference evidence="13 14" key="1">
    <citation type="submission" date="2023-01" db="EMBL/GenBank/DDBJ databases">
        <title>Description of Helicobacter ibis sp. nov. isolated from faecal droppings of black-faced ibis (Theristicus melanopis).</title>
        <authorList>
            <person name="Lopez-Cantillo M."/>
            <person name="Vidal-Veuthey B."/>
            <person name="Mella A."/>
            <person name="De La Haba R."/>
            <person name="Collado L."/>
        </authorList>
    </citation>
    <scope>NUCLEOTIDE SEQUENCE [LARGE SCALE GENOMIC DNA]</scope>
    <source>
        <strain evidence="13 14">A82</strain>
    </source>
</reference>
<keyword evidence="7" id="KW-0653">Protein transport</keyword>
<keyword evidence="14" id="KW-1185">Reference proteome</keyword>
<gene>
    <name evidence="13" type="ORF">PF021_04940</name>
</gene>
<protein>
    <submittedName>
        <fullName evidence="13">Energy transducer TonB</fullName>
    </submittedName>
</protein>
<feature type="transmembrane region" description="Helical" evidence="11">
    <location>
        <begin position="6"/>
        <end position="26"/>
    </location>
</feature>
<keyword evidence="5" id="KW-0997">Cell inner membrane</keyword>
<feature type="compositionally biased region" description="Polar residues" evidence="10">
    <location>
        <begin position="118"/>
        <end position="139"/>
    </location>
</feature>
<dbReference type="InterPro" id="IPR037682">
    <property type="entry name" value="TonB_C"/>
</dbReference>
<keyword evidence="6 11" id="KW-0812">Transmembrane</keyword>
<evidence type="ECO:0000259" key="12">
    <source>
        <dbReference type="PROSITE" id="PS52015"/>
    </source>
</evidence>
<evidence type="ECO:0000256" key="11">
    <source>
        <dbReference type="SAM" id="Phobius"/>
    </source>
</evidence>
<comment type="subcellular location">
    <subcellularLocation>
        <location evidence="1">Cell inner membrane</location>
        <topology evidence="1">Single-pass membrane protein</topology>
        <orientation evidence="1">Periplasmic side</orientation>
    </subcellularLocation>
</comment>
<dbReference type="PANTHER" id="PTHR33446:SF2">
    <property type="entry name" value="PROTEIN TONB"/>
    <property type="match status" value="1"/>
</dbReference>
<keyword evidence="8 11" id="KW-1133">Transmembrane helix</keyword>
<evidence type="ECO:0000313" key="14">
    <source>
        <dbReference type="Proteomes" id="UP001210261"/>
    </source>
</evidence>
<dbReference type="PROSITE" id="PS52015">
    <property type="entry name" value="TONB_CTD"/>
    <property type="match status" value="1"/>
</dbReference>
<name>A0ABT4VE94_9HELI</name>
<dbReference type="PANTHER" id="PTHR33446">
    <property type="entry name" value="PROTEIN TONB-RELATED"/>
    <property type="match status" value="1"/>
</dbReference>